<accession>A0A9Q3CS67</accession>
<proteinExistence type="predicted"/>
<comment type="caution">
    <text evidence="1">The sequence shown here is derived from an EMBL/GenBank/DDBJ whole genome shotgun (WGS) entry which is preliminary data.</text>
</comment>
<gene>
    <name evidence="1" type="ORF">O181_027633</name>
</gene>
<evidence type="ECO:0000313" key="2">
    <source>
        <dbReference type="Proteomes" id="UP000765509"/>
    </source>
</evidence>
<sequence length="95" mass="11043">MRFCCWKQTGAFEKDIRSFAFKDCKPSSNLSHGPAIPALHPTQYTRRPANEVVVQAGYYRVQTKQGFSWKNTTEEYKCELSKPQVWPVCVLRIRT</sequence>
<protein>
    <submittedName>
        <fullName evidence="1">Uncharacterized protein</fullName>
    </submittedName>
</protein>
<dbReference type="Proteomes" id="UP000765509">
    <property type="component" value="Unassembled WGS sequence"/>
</dbReference>
<keyword evidence="2" id="KW-1185">Reference proteome</keyword>
<organism evidence="1 2">
    <name type="scientific">Austropuccinia psidii MF-1</name>
    <dbReference type="NCBI Taxonomy" id="1389203"/>
    <lineage>
        <taxon>Eukaryota</taxon>
        <taxon>Fungi</taxon>
        <taxon>Dikarya</taxon>
        <taxon>Basidiomycota</taxon>
        <taxon>Pucciniomycotina</taxon>
        <taxon>Pucciniomycetes</taxon>
        <taxon>Pucciniales</taxon>
        <taxon>Sphaerophragmiaceae</taxon>
        <taxon>Austropuccinia</taxon>
    </lineage>
</organism>
<dbReference type="EMBL" id="AVOT02009346">
    <property type="protein sequence ID" value="MBW0487918.1"/>
    <property type="molecule type" value="Genomic_DNA"/>
</dbReference>
<dbReference type="AlphaFoldDB" id="A0A9Q3CS67"/>
<name>A0A9Q3CS67_9BASI</name>
<reference evidence="1" key="1">
    <citation type="submission" date="2021-03" db="EMBL/GenBank/DDBJ databases">
        <title>Draft genome sequence of rust myrtle Austropuccinia psidii MF-1, a brazilian biotype.</title>
        <authorList>
            <person name="Quecine M.C."/>
            <person name="Pachon D.M.R."/>
            <person name="Bonatelli M.L."/>
            <person name="Correr F.H."/>
            <person name="Franceschini L.M."/>
            <person name="Leite T.F."/>
            <person name="Margarido G.R.A."/>
            <person name="Almeida C.A."/>
            <person name="Ferrarezi J.A."/>
            <person name="Labate C.A."/>
        </authorList>
    </citation>
    <scope>NUCLEOTIDE SEQUENCE</scope>
    <source>
        <strain evidence="1">MF-1</strain>
    </source>
</reference>
<evidence type="ECO:0000313" key="1">
    <source>
        <dbReference type="EMBL" id="MBW0487918.1"/>
    </source>
</evidence>